<dbReference type="PROSITE" id="PS50862">
    <property type="entry name" value="AA_TRNA_LIGASE_II"/>
    <property type="match status" value="1"/>
</dbReference>
<dbReference type="OrthoDB" id="1906957at2759"/>
<dbReference type="GO" id="GO:0005829">
    <property type="term" value="C:cytosol"/>
    <property type="evidence" value="ECO:0007669"/>
    <property type="project" value="TreeGrafter"/>
</dbReference>
<dbReference type="VEuPathDB" id="PlasmoDB:Py17XNL_001302993"/>
<feature type="domain" description="Aminoacyl-transfer RNA synthetases class-II family profile" evidence="8">
    <location>
        <begin position="581"/>
        <end position="899"/>
    </location>
</feature>
<comment type="catalytic activity">
    <reaction evidence="6">
        <text>tRNA(His) + L-histidine + ATP = L-histidyl-tRNA(His) + AMP + diphosphate + H(+)</text>
        <dbReference type="Rhea" id="RHEA:17313"/>
        <dbReference type="Rhea" id="RHEA-COMP:9665"/>
        <dbReference type="Rhea" id="RHEA-COMP:9689"/>
        <dbReference type="ChEBI" id="CHEBI:15378"/>
        <dbReference type="ChEBI" id="CHEBI:30616"/>
        <dbReference type="ChEBI" id="CHEBI:33019"/>
        <dbReference type="ChEBI" id="CHEBI:57595"/>
        <dbReference type="ChEBI" id="CHEBI:78442"/>
        <dbReference type="ChEBI" id="CHEBI:78527"/>
        <dbReference type="ChEBI" id="CHEBI:456215"/>
        <dbReference type="EC" id="6.1.1.21"/>
    </reaction>
</comment>
<organism evidence="9 12">
    <name type="scientific">Plasmodium yoelii</name>
    <dbReference type="NCBI Taxonomy" id="5861"/>
    <lineage>
        <taxon>Eukaryota</taxon>
        <taxon>Sar</taxon>
        <taxon>Alveolata</taxon>
        <taxon>Apicomplexa</taxon>
        <taxon>Aconoidasida</taxon>
        <taxon>Haemosporida</taxon>
        <taxon>Plasmodiidae</taxon>
        <taxon>Plasmodium</taxon>
        <taxon>Plasmodium (Vinckeia)</taxon>
    </lineage>
</organism>
<dbReference type="Pfam" id="PF13393">
    <property type="entry name" value="tRNA-synt_His"/>
    <property type="match status" value="1"/>
</dbReference>
<dbReference type="Gene3D" id="3.30.930.10">
    <property type="entry name" value="Bira Bifunctional Protein, Domain 2"/>
    <property type="match status" value="1"/>
</dbReference>
<evidence type="ECO:0000256" key="1">
    <source>
        <dbReference type="ARBA" id="ARBA00008226"/>
    </source>
</evidence>
<proteinExistence type="inferred from homology"/>
<evidence type="ECO:0000313" key="9">
    <source>
        <dbReference type="EMBL" id="CDU19748.1"/>
    </source>
</evidence>
<dbReference type="Gene3D" id="3.40.50.800">
    <property type="entry name" value="Anticodon-binding domain"/>
    <property type="match status" value="1"/>
</dbReference>
<dbReference type="FunFam" id="3.40.50.800:FF:000012">
    <property type="entry name" value="Histidine--tRNA ligase, cytoplasmic"/>
    <property type="match status" value="1"/>
</dbReference>
<keyword evidence="3" id="KW-0547">Nucleotide-binding</keyword>
<reference evidence="10" key="4">
    <citation type="submission" date="2019-05" db="EMBL/GenBank/DDBJ databases">
        <authorList>
            <consortium name="Pathogen Informatics"/>
        </authorList>
    </citation>
    <scope>NUCLEOTIDE SEQUENCE</scope>
    <source>
        <strain evidence="10">17X</strain>
    </source>
</reference>
<dbReference type="GO" id="GO:0006427">
    <property type="term" value="P:histidyl-tRNA aminoacylation"/>
    <property type="evidence" value="ECO:0007669"/>
    <property type="project" value="TreeGrafter"/>
</dbReference>
<dbReference type="RefSeq" id="XP_723899.2">
    <property type="nucleotide sequence ID" value="XM_718806.2"/>
</dbReference>
<comment type="similarity">
    <text evidence="1">Belongs to the class-II aminoacyl-tRNA synthetase family.</text>
</comment>
<dbReference type="InterPro" id="IPR036621">
    <property type="entry name" value="Anticodon-bd_dom_sf"/>
</dbReference>
<protein>
    <recommendedName>
        <fullName evidence="2">histidine--tRNA ligase</fullName>
        <ecNumber evidence="2">6.1.1.21</ecNumber>
    </recommendedName>
</protein>
<dbReference type="InterPro" id="IPR006195">
    <property type="entry name" value="aa-tRNA-synth_II"/>
</dbReference>
<dbReference type="Proteomes" id="UP000072904">
    <property type="component" value="Chromosome 13"/>
</dbReference>
<dbReference type="VEuPathDB" id="PlasmoDB:PY03706"/>
<reference evidence="10" key="3">
    <citation type="submission" date="2014-05" db="EMBL/GenBank/DDBJ databases">
        <authorList>
            <person name="Aslett M.A."/>
            <person name="De Silva N."/>
        </authorList>
    </citation>
    <scope>NUCLEOTIDE SEQUENCE</scope>
    <source>
        <strain evidence="10">17X</strain>
    </source>
</reference>
<dbReference type="PANTHER" id="PTHR11476:SF7">
    <property type="entry name" value="HISTIDINE--TRNA LIGASE"/>
    <property type="match status" value="1"/>
</dbReference>
<evidence type="ECO:0000256" key="6">
    <source>
        <dbReference type="ARBA" id="ARBA00047639"/>
    </source>
</evidence>
<dbReference type="InterPro" id="IPR041715">
    <property type="entry name" value="HisRS-like_core"/>
</dbReference>
<keyword evidence="5" id="KW-0648">Protein biosynthesis</keyword>
<dbReference type="InterPro" id="IPR004154">
    <property type="entry name" value="Anticodon-bd"/>
</dbReference>
<evidence type="ECO:0000313" key="11">
    <source>
        <dbReference type="Proteomes" id="UP000072874"/>
    </source>
</evidence>
<dbReference type="VEuPathDB" id="PlasmoDB:PYYM_1309700"/>
<evidence type="ECO:0000256" key="4">
    <source>
        <dbReference type="ARBA" id="ARBA00022840"/>
    </source>
</evidence>
<dbReference type="Pfam" id="PF03129">
    <property type="entry name" value="HGTP_anticodon"/>
    <property type="match status" value="1"/>
</dbReference>
<dbReference type="GO" id="GO:0032543">
    <property type="term" value="P:mitochondrial translation"/>
    <property type="evidence" value="ECO:0007669"/>
    <property type="project" value="TreeGrafter"/>
</dbReference>
<feature type="compositionally biased region" description="Low complexity" evidence="7">
    <location>
        <begin position="918"/>
        <end position="939"/>
    </location>
</feature>
<keyword evidence="9" id="KW-0436">Ligase</keyword>
<accession>A0A078KDH4</accession>
<dbReference type="SUPFAM" id="SSF52954">
    <property type="entry name" value="Class II aaRS ABD-related"/>
    <property type="match status" value="1"/>
</dbReference>
<dbReference type="InterPro" id="IPR045864">
    <property type="entry name" value="aa-tRNA-synth_II/BPL/LPL"/>
</dbReference>
<evidence type="ECO:0000256" key="5">
    <source>
        <dbReference type="ARBA" id="ARBA00022917"/>
    </source>
</evidence>
<evidence type="ECO:0000259" key="8">
    <source>
        <dbReference type="PROSITE" id="PS50862"/>
    </source>
</evidence>
<keyword evidence="4" id="KW-0067">ATP-binding</keyword>
<dbReference type="PANTHER" id="PTHR11476">
    <property type="entry name" value="HISTIDYL-TRNA SYNTHETASE"/>
    <property type="match status" value="1"/>
</dbReference>
<dbReference type="AlphaFoldDB" id="A0A078KDH4"/>
<dbReference type="CDD" id="cd00773">
    <property type="entry name" value="HisRS-like_core"/>
    <property type="match status" value="1"/>
</dbReference>
<feature type="region of interest" description="Disordered" evidence="7">
    <location>
        <begin position="917"/>
        <end position="942"/>
    </location>
</feature>
<evidence type="ECO:0000256" key="7">
    <source>
        <dbReference type="SAM" id="MobiDB-lite"/>
    </source>
</evidence>
<reference evidence="11 12" key="1">
    <citation type="journal article" date="2014" name="BMC Biol.">
        <title>A comprehensive evaluation of rodent malaria parasite genomes and gene expression.</title>
        <authorList>
            <person name="Otto T.D."/>
            <person name="Bohme U."/>
            <person name="Jackson A.P."/>
            <person name="Hunt M."/>
            <person name="Franke-Fayard B."/>
            <person name="Hoeijmakers W.A."/>
            <person name="Religa A.A."/>
            <person name="Robertson L."/>
            <person name="Sanders M."/>
            <person name="Ogun S.A."/>
            <person name="Cunningham D."/>
            <person name="Erhart A."/>
            <person name="Billker O."/>
            <person name="Khan S.M."/>
            <person name="Stunnenberg H.G."/>
            <person name="Langhorne J."/>
            <person name="Holder A.A."/>
            <person name="Waters A.P."/>
            <person name="Newbold C.I."/>
            <person name="Pain A."/>
            <person name="Berriman M."/>
            <person name="Janse C.J."/>
        </authorList>
    </citation>
    <scope>NUCLEOTIDE SEQUENCE [LARGE SCALE GENOMIC DNA]</scope>
    <source>
        <strain evidence="10 11">17X</strain>
        <strain evidence="9 12">YM</strain>
    </source>
</reference>
<dbReference type="GeneID" id="3789224"/>
<dbReference type="SUPFAM" id="SSF55681">
    <property type="entry name" value="Class II aaRS and biotin synthetases"/>
    <property type="match status" value="1"/>
</dbReference>
<dbReference type="KEGG" id="pyo:PY17X_1312700"/>
<sequence>MRYMPPSNLLSVYIISKRNKNIYFFSTFLRNNNIVKKMSISVYKNKVFNTKDVIEVSINNRVLKLEPSSFKDCFYKLNENRKSVEDLEKIYNGYNISEKWEVENEKIIDSQKEENNGISNNVSHLEYDMVELKCLYFFFLINILRFKNTLDLNLIRNVCNSINSMQISNTNSKIVYLKNNNSLYSEILKNFLIENIQKSGKSEYNINDFNTFVNKNIERTSLMFLNFYRITSSCKYLTCCLCNILELFNINTDILFKNSFNNNINNSNIQSINNLISKIKWMLHDSKIDKDKEVSKNFSPNLLLFLYTQSKLGDDGEYFLNTINHNFKNFIEKSNYDSIEEMNSISSYINLLCKNFNHNFKEHIKNLLSIVSKILPLYAEKMSKFILTNECIDKEHDSLKKPPFNRIGFASNIDVNNSKSFLTELYETQYLKSIENHIANIDGLSELEGLKKLYIIFNDLLILLTDICIHMNIMYDIKSYNKALSQVLKNKKVSNCVYNIGAGCLEFKNFLYSIVSETYDTSEINKENKLLIDKLFSILHKNFSAYKYNKEISEILMQKNINFNLKVPKGTKDFTGEDMQLRNIFFDFIKNKFLIHGGVEIDTPVFELKETLIDKYGEDSKLIFDLKDQGGESLSLRYDLTVPLYRFFNTNNLNSLKRFHIGKVYRRDEPSMNKGRFREFYQCDFDIVGKYDIIKADFHILHIFWDILTNLKNVIGNFICKINHRKILEFILLSSNIHKDKVKTVSSSIDKLDKITFQQFRDELLNEKGISVDSVDKIESYISKTLSLSPFLVIEFLRNDLNESNFDENYKKDINDVINHLEQIFELLKHFNMLNQFSFDLSLARGLDYYTGIIFEFVLLSDTSLGSIGAGGRYDYLIRNKRKEYIPSVGASIGIERIITIAEDVVRKKMAQLVCSENTTNSDNTPSNTNANSSPNNMNDKSKLNLKDNAVEVLICNTNKNAFKQTIELCKKLWDENIATEFVYFNDQRLQKQFSYALEKQIPLVIIIGDEIERGVIKLRELTLDKSKSVGDKEIKLADCVQEIKNYFNCNLAWKQNIMKILFGKTKL</sequence>
<evidence type="ECO:0000256" key="3">
    <source>
        <dbReference type="ARBA" id="ARBA00022741"/>
    </source>
</evidence>
<reference evidence="9" key="2">
    <citation type="submission" date="2014-05" db="EMBL/GenBank/DDBJ databases">
        <authorList>
            <person name="Aslett A.Martin."/>
            <person name="De Silva Nishadi"/>
        </authorList>
    </citation>
    <scope>NUCLEOTIDE SEQUENCE</scope>
    <source>
        <strain evidence="9">YM</strain>
    </source>
</reference>
<gene>
    <name evidence="10" type="ORF">PY17X_1312700</name>
    <name evidence="9" type="ORF">PYYM_1309700</name>
</gene>
<dbReference type="EC" id="6.1.1.21" evidence="2"/>
<dbReference type="GO" id="GO:0005739">
    <property type="term" value="C:mitochondrion"/>
    <property type="evidence" value="ECO:0007669"/>
    <property type="project" value="TreeGrafter"/>
</dbReference>
<dbReference type="GO" id="GO:0004821">
    <property type="term" value="F:histidine-tRNA ligase activity"/>
    <property type="evidence" value="ECO:0007669"/>
    <property type="project" value="UniProtKB-EC"/>
</dbReference>
<evidence type="ECO:0000313" key="10">
    <source>
        <dbReference type="EMBL" id="VTZ80505.1"/>
    </source>
</evidence>
<evidence type="ECO:0000313" key="12">
    <source>
        <dbReference type="Proteomes" id="UP000072904"/>
    </source>
</evidence>
<dbReference type="GO" id="GO:0003723">
    <property type="term" value="F:RNA binding"/>
    <property type="evidence" value="ECO:0007669"/>
    <property type="project" value="TreeGrafter"/>
</dbReference>
<dbReference type="EMBL" id="LM993667">
    <property type="protein sequence ID" value="VTZ80505.1"/>
    <property type="molecule type" value="Genomic_DNA"/>
</dbReference>
<dbReference type="GO" id="GO:0005524">
    <property type="term" value="F:ATP binding"/>
    <property type="evidence" value="ECO:0007669"/>
    <property type="project" value="UniProtKB-KW"/>
</dbReference>
<evidence type="ECO:0000256" key="2">
    <source>
        <dbReference type="ARBA" id="ARBA00012815"/>
    </source>
</evidence>
<dbReference type="VEuPathDB" id="PlasmoDB:PY17X_1312700"/>
<dbReference type="OMA" id="CKINHRK"/>
<name>A0A078KDH4_PLAYE</name>
<dbReference type="EMBL" id="LK934641">
    <property type="protein sequence ID" value="CDU19748.1"/>
    <property type="molecule type" value="Genomic_DNA"/>
</dbReference>
<dbReference type="Proteomes" id="UP000072874">
    <property type="component" value="Chromosome 13"/>
</dbReference>